<dbReference type="NCBIfam" id="TIGR04056">
    <property type="entry name" value="OMP_RagA_SusC"/>
    <property type="match status" value="1"/>
</dbReference>
<comment type="similarity">
    <text evidence="8 9">Belongs to the TonB-dependent receptor family.</text>
</comment>
<keyword evidence="14" id="KW-1185">Reference proteome</keyword>
<evidence type="ECO:0000259" key="11">
    <source>
        <dbReference type="Pfam" id="PF00593"/>
    </source>
</evidence>
<dbReference type="RefSeq" id="WP_245723834.1">
    <property type="nucleotide sequence ID" value="NZ_FNGY01000003.1"/>
</dbReference>
<dbReference type="InterPro" id="IPR008969">
    <property type="entry name" value="CarboxyPept-like_regulatory"/>
</dbReference>
<keyword evidence="7 8" id="KW-0998">Cell outer membrane</keyword>
<dbReference type="Pfam" id="PF13715">
    <property type="entry name" value="CarbopepD_reg_2"/>
    <property type="match status" value="1"/>
</dbReference>
<dbReference type="InterPro" id="IPR012910">
    <property type="entry name" value="Plug_dom"/>
</dbReference>
<feature type="domain" description="TonB-dependent receptor-like beta-barrel" evidence="11">
    <location>
        <begin position="394"/>
        <end position="823"/>
    </location>
</feature>
<organism evidence="13 14">
    <name type="scientific">Pedobacter steynii</name>
    <dbReference type="NCBI Taxonomy" id="430522"/>
    <lineage>
        <taxon>Bacteria</taxon>
        <taxon>Pseudomonadati</taxon>
        <taxon>Bacteroidota</taxon>
        <taxon>Sphingobacteriia</taxon>
        <taxon>Sphingobacteriales</taxon>
        <taxon>Sphingobacteriaceae</taxon>
        <taxon>Pedobacter</taxon>
    </lineage>
</organism>
<feature type="domain" description="TonB-dependent receptor plug" evidence="12">
    <location>
        <begin position="115"/>
        <end position="224"/>
    </location>
</feature>
<dbReference type="Gene3D" id="2.60.40.1120">
    <property type="entry name" value="Carboxypeptidase-like, regulatory domain"/>
    <property type="match status" value="1"/>
</dbReference>
<dbReference type="PROSITE" id="PS52016">
    <property type="entry name" value="TONB_DEPENDENT_REC_3"/>
    <property type="match status" value="1"/>
</dbReference>
<protein>
    <submittedName>
        <fullName evidence="13">TonB-linked outer membrane protein, SusC/RagA family</fullName>
    </submittedName>
</protein>
<evidence type="ECO:0000256" key="3">
    <source>
        <dbReference type="ARBA" id="ARBA00022452"/>
    </source>
</evidence>
<evidence type="ECO:0000256" key="10">
    <source>
        <dbReference type="SAM" id="SignalP"/>
    </source>
</evidence>
<feature type="chain" id="PRO_5010172373" evidence="10">
    <location>
        <begin position="20"/>
        <end position="1039"/>
    </location>
</feature>
<dbReference type="Pfam" id="PF07715">
    <property type="entry name" value="Plug"/>
    <property type="match status" value="1"/>
</dbReference>
<dbReference type="InterPro" id="IPR000531">
    <property type="entry name" value="Beta-barrel_TonB"/>
</dbReference>
<sequence>MKKMYFFMMCMMCVCAGFAQDMRRVEGIVTDRTDGLPLIGVSVLVKGNKGGATTNKDGKYAIQVPVKGSTTLVFTYIGYLQREITVGDKGIVNLTLAEDSKVLNDVVVIGYGSVKKRDLTGAVGSVNMADLQKAPVKSFDEALAGRVAGVQVASNDGQPGSSFNIVIRGQNSITQDNSPLYVIDGFPIETANNNAINPADIESIEVLKDASATAIYGARGANGVILITTKSGKIGAAVISYTGTIGFQQNINKMELMNPYEFVRLQQEIDPVNTPLLYFTDGKTLDSYKGMSGTDWQNQIYRTAPSQEHNISLTGGTDKTKYVISGSVNDQDGIIINSGFSRYQGRMSLTQEVSPKLKVFGSFDYSNIKTSGTIPNSGTNSATNGLLYSVWGYRPTSGTGGGDLIDQLFDPGVDGSNDYRVNPVISTKNELRNATTNNLRANAYAQYAFTKNLTLKVSGGITNNLRRNDVFYNSQTYYGGPRSLTGVNGSIIYNQNSSWLNENILTFAKRINKVHNLNVLGGITFQGDRFSRYGLSATQVPNETLGLDGLDEGIPQPVTAVSSNSKLLSFLSRVTYDYQSKYFLSASFRADGSSKFMAGNRWSYFPSGSLAWRMSNEDFLKKLTFVNDAKLRVGYGVTGNNRVGDFSYLSVLGLPIGASYGFNNTINPGAVPLAFGNPDLKWESTSQADIGYDLSMFKDRIGLTVDVYRKTTYDLLLDADLPYTTGYVSAFKNIGKVRNQGLEFTLNTRNIDHKDFKWSTSFNISFNRSKVLALNQGQDFRTTSLAWENSYNGIPLYIAKVDQPIGQFYGYQFDGIYQFSDFNEGSPGVYTLKDNVPNNGNVRSTIKPGDVKYKDLDGNNLVDSKDQTVIGRGQPLHVGGLTNNFSYKNFDLSIFLQWSYGNDIYNANRMLFEGNMLDKTNLNQYAGYADRWTPENPSNTLHRVKGQGPRVYSSRVVEDGSFLRIKTVSLGYNFGADVLKKLNLKSLRASVSGQNLYTFSNYSGMDPEVSVRNSALTPGFDYSAYPRARTMVFSINTSF</sequence>
<evidence type="ECO:0000256" key="9">
    <source>
        <dbReference type="RuleBase" id="RU003357"/>
    </source>
</evidence>
<evidence type="ECO:0000256" key="5">
    <source>
        <dbReference type="ARBA" id="ARBA00023077"/>
    </source>
</evidence>
<dbReference type="Gene3D" id="2.170.130.10">
    <property type="entry name" value="TonB-dependent receptor, plug domain"/>
    <property type="match status" value="1"/>
</dbReference>
<gene>
    <name evidence="13" type="ORF">SAMN05421820_103532</name>
</gene>
<dbReference type="SUPFAM" id="SSF56935">
    <property type="entry name" value="Porins"/>
    <property type="match status" value="1"/>
</dbReference>
<dbReference type="NCBIfam" id="TIGR04057">
    <property type="entry name" value="SusC_RagA_signa"/>
    <property type="match status" value="1"/>
</dbReference>
<evidence type="ECO:0000259" key="12">
    <source>
        <dbReference type="Pfam" id="PF07715"/>
    </source>
</evidence>
<dbReference type="SUPFAM" id="SSF49464">
    <property type="entry name" value="Carboxypeptidase regulatory domain-like"/>
    <property type="match status" value="1"/>
</dbReference>
<dbReference type="Gene3D" id="2.40.170.20">
    <property type="entry name" value="TonB-dependent receptor, beta-barrel domain"/>
    <property type="match status" value="1"/>
</dbReference>
<dbReference type="InterPro" id="IPR037066">
    <property type="entry name" value="Plug_dom_sf"/>
</dbReference>
<dbReference type="AlphaFoldDB" id="A0A1G9SAW2"/>
<keyword evidence="4 8" id="KW-0812">Transmembrane</keyword>
<reference evidence="14" key="1">
    <citation type="submission" date="2016-10" db="EMBL/GenBank/DDBJ databases">
        <authorList>
            <person name="Varghese N."/>
            <person name="Submissions S."/>
        </authorList>
    </citation>
    <scope>NUCLEOTIDE SEQUENCE [LARGE SCALE GENOMIC DNA]</scope>
    <source>
        <strain evidence="14">DSM 19110</strain>
    </source>
</reference>
<evidence type="ECO:0000256" key="1">
    <source>
        <dbReference type="ARBA" id="ARBA00004571"/>
    </source>
</evidence>
<keyword evidence="3 8" id="KW-1134">Transmembrane beta strand</keyword>
<evidence type="ECO:0000256" key="2">
    <source>
        <dbReference type="ARBA" id="ARBA00022448"/>
    </source>
</evidence>
<dbReference type="Proteomes" id="UP000183200">
    <property type="component" value="Unassembled WGS sequence"/>
</dbReference>
<dbReference type="GO" id="GO:0009279">
    <property type="term" value="C:cell outer membrane"/>
    <property type="evidence" value="ECO:0007669"/>
    <property type="project" value="UniProtKB-SubCell"/>
</dbReference>
<name>A0A1G9SAW2_9SPHI</name>
<dbReference type="EMBL" id="FNGY01000003">
    <property type="protein sequence ID" value="SDM32614.1"/>
    <property type="molecule type" value="Genomic_DNA"/>
</dbReference>
<comment type="subcellular location">
    <subcellularLocation>
        <location evidence="1 8">Cell outer membrane</location>
        <topology evidence="1 8">Multi-pass membrane protein</topology>
    </subcellularLocation>
</comment>
<dbReference type="InterPro" id="IPR036942">
    <property type="entry name" value="Beta-barrel_TonB_sf"/>
</dbReference>
<accession>A0A1G9SAW2</accession>
<keyword evidence="10" id="KW-0732">Signal</keyword>
<dbReference type="InterPro" id="IPR039426">
    <property type="entry name" value="TonB-dep_rcpt-like"/>
</dbReference>
<evidence type="ECO:0000256" key="7">
    <source>
        <dbReference type="ARBA" id="ARBA00023237"/>
    </source>
</evidence>
<dbReference type="InterPro" id="IPR023996">
    <property type="entry name" value="TonB-dep_OMP_SusC/RagA"/>
</dbReference>
<evidence type="ECO:0000256" key="6">
    <source>
        <dbReference type="ARBA" id="ARBA00023136"/>
    </source>
</evidence>
<dbReference type="Pfam" id="PF00593">
    <property type="entry name" value="TonB_dep_Rec_b-barrel"/>
    <property type="match status" value="1"/>
</dbReference>
<evidence type="ECO:0000256" key="8">
    <source>
        <dbReference type="PROSITE-ProRule" id="PRU01360"/>
    </source>
</evidence>
<dbReference type="FunFam" id="2.170.130.10:FF:000008">
    <property type="entry name" value="SusC/RagA family TonB-linked outer membrane protein"/>
    <property type="match status" value="1"/>
</dbReference>
<evidence type="ECO:0000313" key="13">
    <source>
        <dbReference type="EMBL" id="SDM32614.1"/>
    </source>
</evidence>
<dbReference type="InterPro" id="IPR023997">
    <property type="entry name" value="TonB-dep_OMP_SusC/RagA_CS"/>
</dbReference>
<keyword evidence="5 9" id="KW-0798">TonB box</keyword>
<feature type="signal peptide" evidence="10">
    <location>
        <begin position="1"/>
        <end position="19"/>
    </location>
</feature>
<evidence type="ECO:0000313" key="14">
    <source>
        <dbReference type="Proteomes" id="UP000183200"/>
    </source>
</evidence>
<proteinExistence type="inferred from homology"/>
<evidence type="ECO:0000256" key="4">
    <source>
        <dbReference type="ARBA" id="ARBA00022692"/>
    </source>
</evidence>
<keyword evidence="6 8" id="KW-0472">Membrane</keyword>
<keyword evidence="2 8" id="KW-0813">Transport</keyword>